<dbReference type="InterPro" id="IPR054058">
    <property type="entry name" value="HTH_67"/>
</dbReference>
<keyword evidence="2" id="KW-1185">Reference proteome</keyword>
<dbReference type="RefSeq" id="WP_199705094.1">
    <property type="nucleotide sequence ID" value="NZ_JAEMNV010000004.1"/>
</dbReference>
<reference evidence="1" key="1">
    <citation type="submission" date="2020-12" db="EMBL/GenBank/DDBJ databases">
        <title>Antrihabitans popcorni sp. nov. and Antrihabitans auranticaus sp. nov., isolated from a larva cave.</title>
        <authorList>
            <person name="Lee S.D."/>
            <person name="Kim I.S."/>
        </authorList>
    </citation>
    <scope>NUCLEOTIDE SEQUENCE</scope>
    <source>
        <strain evidence="1">YC3-6</strain>
    </source>
</reference>
<dbReference type="NCBIfam" id="NF047719">
    <property type="entry name" value="SCO6745_fam_HTH"/>
    <property type="match status" value="1"/>
</dbReference>
<dbReference type="AlphaFoldDB" id="A0A934NRU1"/>
<comment type="caution">
    <text evidence="1">The sequence shown here is derived from an EMBL/GenBank/DDBJ whole genome shotgun (WGS) entry which is preliminary data.</text>
</comment>
<accession>A0A934NRU1</accession>
<sequence length="292" mass="31058">MDAATVGRYAKPLDTVHTLSYFSPLVAESLVDAGLEAGRMCYFASRSAAMGQVSAPVVAATFYNFNPVLIAESIPRAWELCTPEEIVAARVRGVDAAMRAVLGDRLVESSNVAEAADLAATAALSAAPDGRPLFAAHAGLTLPDEPHLRLWHALTLLREYRGDGHTGALMTVGLSGLEALITHTATERGFVADMAMALRGWSQEQWDGAAAGLRDRDLLDGAGVLTELGTEVRQAVEELTDDLALAPWEALGDDGFERLGSICHELHTTIMASGVFPRSAFGASWANEVWPD</sequence>
<dbReference type="Pfam" id="PF21863">
    <property type="entry name" value="HTH_67"/>
    <property type="match status" value="1"/>
</dbReference>
<evidence type="ECO:0000313" key="2">
    <source>
        <dbReference type="Proteomes" id="UP000655868"/>
    </source>
</evidence>
<evidence type="ECO:0000313" key="1">
    <source>
        <dbReference type="EMBL" id="MBJ8340301.1"/>
    </source>
</evidence>
<dbReference type="Proteomes" id="UP000655868">
    <property type="component" value="Unassembled WGS sequence"/>
</dbReference>
<dbReference type="EMBL" id="JAEMNV010000004">
    <property type="protein sequence ID" value="MBJ8340301.1"/>
    <property type="molecule type" value="Genomic_DNA"/>
</dbReference>
<protein>
    <recommendedName>
        <fullName evidence="3">SalK</fullName>
    </recommendedName>
</protein>
<name>A0A934NRU1_9NOCA</name>
<evidence type="ECO:0008006" key="3">
    <source>
        <dbReference type="Google" id="ProtNLM"/>
    </source>
</evidence>
<gene>
    <name evidence="1" type="ORF">JGU71_15525</name>
</gene>
<organism evidence="1 2">
    <name type="scientific">Antrihabitans stalagmiti</name>
    <dbReference type="NCBI Taxonomy" id="2799499"/>
    <lineage>
        <taxon>Bacteria</taxon>
        <taxon>Bacillati</taxon>
        <taxon>Actinomycetota</taxon>
        <taxon>Actinomycetes</taxon>
        <taxon>Mycobacteriales</taxon>
        <taxon>Nocardiaceae</taxon>
        <taxon>Antrihabitans</taxon>
    </lineage>
</organism>
<proteinExistence type="predicted"/>